<reference evidence="4 5" key="1">
    <citation type="submission" date="2015-12" db="EMBL/GenBank/DDBJ databases">
        <title>The genome of Folsomia candida.</title>
        <authorList>
            <person name="Faddeeva A."/>
            <person name="Derks M.F."/>
            <person name="Anvar Y."/>
            <person name="Smit S."/>
            <person name="Van Straalen N."/>
            <person name="Roelofs D."/>
        </authorList>
    </citation>
    <scope>NUCLEOTIDE SEQUENCE [LARGE SCALE GENOMIC DNA]</scope>
    <source>
        <strain evidence="4 5">VU population</strain>
        <tissue evidence="4">Whole body</tissue>
    </source>
</reference>
<protein>
    <submittedName>
        <fullName evidence="4">TATA-box-binding protein</fullName>
    </submittedName>
</protein>
<evidence type="ECO:0000256" key="3">
    <source>
        <dbReference type="ARBA" id="ARBA00023163"/>
    </source>
</evidence>
<keyword evidence="3" id="KW-0804">Transcription</keyword>
<dbReference type="GO" id="GO:0006352">
    <property type="term" value="P:DNA-templated transcription initiation"/>
    <property type="evidence" value="ECO:0007669"/>
    <property type="project" value="InterPro"/>
</dbReference>
<sequence>MKQSSKRRQAQPYLIAAYRRGVHTVQLFPLFKFTTKFVDLKGKRKSARKPSLVATETARKLPLRAARRIGTGGDPPSLVATETARKLPLRAARRIGTGGDPPSLVATETARKLPLRAARRIGTGGDPPSLVATETARKLPLRAARRIGTGGDPPSLVATETARKLPLRAARRIGTGGEGDPPSFVPCNLPRQRPAFEVSQSNFEADGILGNGKGTVYPKYELDSQYNFIIPEPHKLKNAPWKQSPIEPPEGLEPTVLSVAASVNLGADLDLKAVADACSDLRYNPESFAPLVMRLKDPIATAMIFPGGNMIISGAKSVEACKIAVTKFTAMVRSVGFNVRPFGMLIKNISAAFSVGFKIRLRSLSKDRMLTPQMTYEPDAFTGVAMVLPCPKANVMVCRTGSGIIQGVTSFKDLDKVFKIIYPHLKMYAM</sequence>
<dbReference type="AlphaFoldDB" id="A0A226DKT2"/>
<evidence type="ECO:0000256" key="1">
    <source>
        <dbReference type="ARBA" id="ARBA00005560"/>
    </source>
</evidence>
<dbReference type="Proteomes" id="UP000198287">
    <property type="component" value="Unassembled WGS sequence"/>
</dbReference>
<dbReference type="OrthoDB" id="8350801at2759"/>
<evidence type="ECO:0000256" key="2">
    <source>
        <dbReference type="ARBA" id="ARBA00023125"/>
    </source>
</evidence>
<comment type="similarity">
    <text evidence="1">Belongs to the TBP family.</text>
</comment>
<comment type="caution">
    <text evidence="4">The sequence shown here is derived from an EMBL/GenBank/DDBJ whole genome shotgun (WGS) entry which is preliminary data.</text>
</comment>
<dbReference type="OMA" id="TRNNKAR"/>
<proteinExistence type="inferred from homology"/>
<dbReference type="EMBL" id="LNIX01000017">
    <property type="protein sequence ID" value="OXA45730.1"/>
    <property type="molecule type" value="Genomic_DNA"/>
</dbReference>
<dbReference type="Gene3D" id="3.30.310.10">
    <property type="entry name" value="TATA-Binding Protein"/>
    <property type="match status" value="2"/>
</dbReference>
<dbReference type="InterPro" id="IPR000814">
    <property type="entry name" value="TBP"/>
</dbReference>
<dbReference type="InterPro" id="IPR012295">
    <property type="entry name" value="TBP_dom_sf"/>
</dbReference>
<organism evidence="4 5">
    <name type="scientific">Folsomia candida</name>
    <name type="common">Springtail</name>
    <dbReference type="NCBI Taxonomy" id="158441"/>
    <lineage>
        <taxon>Eukaryota</taxon>
        <taxon>Metazoa</taxon>
        <taxon>Ecdysozoa</taxon>
        <taxon>Arthropoda</taxon>
        <taxon>Hexapoda</taxon>
        <taxon>Collembola</taxon>
        <taxon>Entomobryomorpha</taxon>
        <taxon>Isotomoidea</taxon>
        <taxon>Isotomidae</taxon>
        <taxon>Proisotominae</taxon>
        <taxon>Folsomia</taxon>
    </lineage>
</organism>
<dbReference type="SUPFAM" id="SSF55945">
    <property type="entry name" value="TATA-box binding protein-like"/>
    <property type="match status" value="2"/>
</dbReference>
<name>A0A226DKT2_FOLCA</name>
<dbReference type="PRINTS" id="PR00686">
    <property type="entry name" value="TIFACTORIID"/>
</dbReference>
<dbReference type="Pfam" id="PF00352">
    <property type="entry name" value="TBP"/>
    <property type="match status" value="2"/>
</dbReference>
<keyword evidence="2" id="KW-0238">DNA-binding</keyword>
<keyword evidence="5" id="KW-1185">Reference proteome</keyword>
<evidence type="ECO:0000313" key="4">
    <source>
        <dbReference type="EMBL" id="OXA45730.1"/>
    </source>
</evidence>
<gene>
    <name evidence="4" type="ORF">Fcan01_19550</name>
</gene>
<evidence type="ECO:0000313" key="5">
    <source>
        <dbReference type="Proteomes" id="UP000198287"/>
    </source>
</evidence>
<dbReference type="STRING" id="158441.A0A226DKT2"/>
<accession>A0A226DKT2</accession>
<dbReference type="PANTHER" id="PTHR10126">
    <property type="entry name" value="TATA-BOX BINDING PROTEIN"/>
    <property type="match status" value="1"/>
</dbReference>
<dbReference type="GO" id="GO:0003677">
    <property type="term" value="F:DNA binding"/>
    <property type="evidence" value="ECO:0007669"/>
    <property type="project" value="UniProtKB-KW"/>
</dbReference>